<gene>
    <name evidence="1" type="ORF">EI684_02610</name>
</gene>
<evidence type="ECO:0000313" key="2">
    <source>
        <dbReference type="Proteomes" id="UP000280307"/>
    </source>
</evidence>
<dbReference type="Proteomes" id="UP000280307">
    <property type="component" value="Unassembled WGS sequence"/>
</dbReference>
<proteinExistence type="predicted"/>
<evidence type="ECO:0000313" key="1">
    <source>
        <dbReference type="EMBL" id="RRR76642.1"/>
    </source>
</evidence>
<name>A0A426U8M9_9CHLR</name>
<protein>
    <submittedName>
        <fullName evidence="1">Uncharacterized protein</fullName>
    </submittedName>
</protein>
<dbReference type="AlphaFoldDB" id="A0A426U8M9"/>
<organism evidence="1 2">
    <name type="scientific">Candidatus Viridilinea halotolerans</name>
    <dbReference type="NCBI Taxonomy" id="2491704"/>
    <lineage>
        <taxon>Bacteria</taxon>
        <taxon>Bacillati</taxon>
        <taxon>Chloroflexota</taxon>
        <taxon>Chloroflexia</taxon>
        <taxon>Chloroflexales</taxon>
        <taxon>Chloroflexineae</taxon>
        <taxon>Oscillochloridaceae</taxon>
        <taxon>Candidatus Viridilinea</taxon>
    </lineage>
</organism>
<sequence>MQPPTDPAARLRLLEVWLPFVQAESERYGWQLAGPELEQLILLAAPRLYTAANPLTARAIIWHYRQQLHHN</sequence>
<dbReference type="EMBL" id="RSAS01000107">
    <property type="protein sequence ID" value="RRR76642.1"/>
    <property type="molecule type" value="Genomic_DNA"/>
</dbReference>
<reference evidence="1 2" key="1">
    <citation type="submission" date="2018-12" db="EMBL/GenBank/DDBJ databases">
        <title>Genome Sequence of Candidatus Viridilinea halotolerans isolated from saline sulfide-rich spring.</title>
        <authorList>
            <person name="Grouzdev D.S."/>
            <person name="Burganskaya E.I."/>
            <person name="Krutkina M.S."/>
            <person name="Sukhacheva M.V."/>
            <person name="Gorlenko V.M."/>
        </authorList>
    </citation>
    <scope>NUCLEOTIDE SEQUENCE [LARGE SCALE GENOMIC DNA]</scope>
    <source>
        <strain evidence="1">Chok-6</strain>
    </source>
</reference>
<accession>A0A426U8M9</accession>
<comment type="caution">
    <text evidence="1">The sequence shown here is derived from an EMBL/GenBank/DDBJ whole genome shotgun (WGS) entry which is preliminary data.</text>
</comment>